<reference evidence="2 3" key="1">
    <citation type="submission" date="2022-03" db="EMBL/GenBank/DDBJ databases">
        <title>Hymenobactersp. isolated from the air.</title>
        <authorList>
            <person name="Won M."/>
            <person name="Kwon S.-W."/>
        </authorList>
    </citation>
    <scope>NUCLEOTIDE SEQUENCE [LARGE SCALE GENOMIC DNA]</scope>
    <source>
        <strain evidence="2 3">KACC 22596</strain>
        <plasmid evidence="2 3">unnamed1</plasmid>
    </source>
</reference>
<protein>
    <submittedName>
        <fullName evidence="2">Uncharacterized protein</fullName>
    </submittedName>
</protein>
<gene>
    <name evidence="2" type="ORF">MTP16_23500</name>
</gene>
<keyword evidence="2" id="KW-0614">Plasmid</keyword>
<evidence type="ECO:0000313" key="2">
    <source>
        <dbReference type="EMBL" id="UOE36456.1"/>
    </source>
</evidence>
<organism evidence="2 3">
    <name type="scientific">Hymenobacter monticola</name>
    <dbReference type="NCBI Taxonomy" id="1705399"/>
    <lineage>
        <taxon>Bacteria</taxon>
        <taxon>Pseudomonadati</taxon>
        <taxon>Bacteroidota</taxon>
        <taxon>Cytophagia</taxon>
        <taxon>Cytophagales</taxon>
        <taxon>Hymenobacteraceae</taxon>
        <taxon>Hymenobacter</taxon>
    </lineage>
</organism>
<dbReference type="Proteomes" id="UP000831390">
    <property type="component" value="Plasmid unnamed1"/>
</dbReference>
<keyword evidence="3" id="KW-1185">Reference proteome</keyword>
<feature type="region of interest" description="Disordered" evidence="1">
    <location>
        <begin position="202"/>
        <end position="239"/>
    </location>
</feature>
<dbReference type="RefSeq" id="WP_243520340.1">
    <property type="nucleotide sequence ID" value="NZ_CP094535.1"/>
</dbReference>
<geneLocation type="plasmid" evidence="2 3">
    <name>unnamed1</name>
</geneLocation>
<accession>A0ABY4BBA9</accession>
<dbReference type="EMBL" id="CP094535">
    <property type="protein sequence ID" value="UOE36456.1"/>
    <property type="molecule type" value="Genomic_DNA"/>
</dbReference>
<evidence type="ECO:0000256" key="1">
    <source>
        <dbReference type="SAM" id="MobiDB-lite"/>
    </source>
</evidence>
<name>A0ABY4BBA9_9BACT</name>
<evidence type="ECO:0000313" key="3">
    <source>
        <dbReference type="Proteomes" id="UP000831390"/>
    </source>
</evidence>
<feature type="compositionally biased region" description="Pro residues" evidence="1">
    <location>
        <begin position="220"/>
        <end position="239"/>
    </location>
</feature>
<sequence length="239" mass="26542">MDSQAPNESKKEKKEDSPIVRLDAEAVHMLTKAAKKVKVGKGQYASACIKYFAETGLNPMKERPHGLANVSSKVAQETLAVKELNVEIGNRLIKIIRAWESNLYTFLQQQQQATYGYMELIESNILQHQVTVETNLLAPVVEQMFKVFMEANITRQLATMSYVGDTGKVDLTKLPAERYEQMKKAFDSERTQRLKTRMVKFAETNAVPTPQPTAKRAVTPAPPKPVVPASPAPAGPAKS</sequence>
<proteinExistence type="predicted"/>